<dbReference type="PANTHER" id="PTHR34322:SF2">
    <property type="entry name" value="TRANSPOSASE IS200-LIKE DOMAIN-CONTAINING PROTEIN"/>
    <property type="match status" value="1"/>
</dbReference>
<evidence type="ECO:0000259" key="1">
    <source>
        <dbReference type="SMART" id="SM01321"/>
    </source>
</evidence>
<organism evidence="2 3">
    <name type="scientific">Berkelbacteria bacterium GW2011_GWE1_39_12</name>
    <dbReference type="NCBI Taxonomy" id="1618337"/>
    <lineage>
        <taxon>Bacteria</taxon>
        <taxon>Candidatus Berkelbacteria</taxon>
    </lineage>
</organism>
<reference evidence="2 3" key="1">
    <citation type="journal article" date="2015" name="Nature">
        <title>rRNA introns, odd ribosomes, and small enigmatic genomes across a large radiation of phyla.</title>
        <authorList>
            <person name="Brown C.T."/>
            <person name="Hug L.A."/>
            <person name="Thomas B.C."/>
            <person name="Sharon I."/>
            <person name="Castelle C.J."/>
            <person name="Singh A."/>
            <person name="Wilkins M.J."/>
            <person name="Williams K.H."/>
            <person name="Banfield J.F."/>
        </authorList>
    </citation>
    <scope>NUCLEOTIDE SEQUENCE [LARGE SCALE GENOMIC DNA]</scope>
</reference>
<dbReference type="EMBL" id="CP011213">
    <property type="protein sequence ID" value="AKM82790.1"/>
    <property type="molecule type" value="Genomic_DNA"/>
</dbReference>
<dbReference type="PANTHER" id="PTHR34322">
    <property type="entry name" value="TRANSPOSASE, Y1_TNP DOMAIN-CONTAINING"/>
    <property type="match status" value="1"/>
</dbReference>
<feature type="domain" description="Transposase IS200-like" evidence="1">
    <location>
        <begin position="9"/>
        <end position="153"/>
    </location>
</feature>
<dbReference type="AlphaFoldDB" id="A0A0G4B5F5"/>
<dbReference type="PATRIC" id="fig|1618337.4.peg.1005"/>
<protein>
    <recommendedName>
        <fullName evidence="1">Transposase IS200-like domain-containing protein</fullName>
    </recommendedName>
</protein>
<proteinExistence type="predicted"/>
<dbReference type="KEGG" id="bbgw:UT28_C0001G1016"/>
<dbReference type="SMART" id="SM01321">
    <property type="entry name" value="Y1_Tnp"/>
    <property type="match status" value="1"/>
</dbReference>
<dbReference type="GO" id="GO:0006313">
    <property type="term" value="P:DNA transposition"/>
    <property type="evidence" value="ECO:0007669"/>
    <property type="project" value="InterPro"/>
</dbReference>
<dbReference type="InterPro" id="IPR002686">
    <property type="entry name" value="Transposase_17"/>
</dbReference>
<gene>
    <name evidence="2" type="ORF">UT28_C0001G1016</name>
</gene>
<dbReference type="GO" id="GO:0003677">
    <property type="term" value="F:DNA binding"/>
    <property type="evidence" value="ECO:0007669"/>
    <property type="project" value="InterPro"/>
</dbReference>
<evidence type="ECO:0000313" key="2">
    <source>
        <dbReference type="EMBL" id="AKM82790.1"/>
    </source>
</evidence>
<dbReference type="InterPro" id="IPR036515">
    <property type="entry name" value="Transposase_17_sf"/>
</dbReference>
<dbReference type="GO" id="GO:0004803">
    <property type="term" value="F:transposase activity"/>
    <property type="evidence" value="ECO:0007669"/>
    <property type="project" value="InterPro"/>
</dbReference>
<accession>A0A0G4B5F5</accession>
<evidence type="ECO:0000313" key="3">
    <source>
        <dbReference type="Proteomes" id="UP000035648"/>
    </source>
</evidence>
<dbReference type="Proteomes" id="UP000035648">
    <property type="component" value="Chromosome"/>
</dbReference>
<dbReference type="Pfam" id="PF01797">
    <property type="entry name" value="Y1_Tnp"/>
    <property type="match status" value="1"/>
</dbReference>
<dbReference type="Gene3D" id="3.30.70.1290">
    <property type="entry name" value="Transposase IS200-like"/>
    <property type="match status" value="1"/>
</dbReference>
<sequence>MQYRKEPLVSGSVYHVYSRSIAKYVIFNNAQDFNRLINILDLYRFNNFNFKYSRFLNLDKKLQAAIINEMKKSGQVDVQIIAYCLMPTHIHLILKQITDKGISNFMAKTLNCYTRYHNIKFKRTGPLWAGRFKSVLVKSDEQLLHLSRYIHLNPTSAGLVKKPQDWDFSSYQEYLGQSNLQLCSFDGLFDFTPKQYQEFVNDRKSYQKNLSIIRKIIIEDYAG</sequence>
<name>A0A0G4B5F5_9BACT</name>
<dbReference type="SUPFAM" id="SSF143422">
    <property type="entry name" value="Transposase IS200-like"/>
    <property type="match status" value="1"/>
</dbReference>